<dbReference type="AlphaFoldDB" id="A0A0F9T356"/>
<organism evidence="1">
    <name type="scientific">marine sediment metagenome</name>
    <dbReference type="NCBI Taxonomy" id="412755"/>
    <lineage>
        <taxon>unclassified sequences</taxon>
        <taxon>metagenomes</taxon>
        <taxon>ecological metagenomes</taxon>
    </lineage>
</organism>
<accession>A0A0F9T356</accession>
<reference evidence="1" key="1">
    <citation type="journal article" date="2015" name="Nature">
        <title>Complex archaea that bridge the gap between prokaryotes and eukaryotes.</title>
        <authorList>
            <person name="Spang A."/>
            <person name="Saw J.H."/>
            <person name="Jorgensen S.L."/>
            <person name="Zaremba-Niedzwiedzka K."/>
            <person name="Martijn J."/>
            <person name="Lind A.E."/>
            <person name="van Eijk R."/>
            <person name="Schleper C."/>
            <person name="Guy L."/>
            <person name="Ettema T.J."/>
        </authorList>
    </citation>
    <scope>NUCLEOTIDE SEQUENCE</scope>
</reference>
<dbReference type="EMBL" id="LAZR01001510">
    <property type="protein sequence ID" value="KKN43451.1"/>
    <property type="molecule type" value="Genomic_DNA"/>
</dbReference>
<evidence type="ECO:0008006" key="2">
    <source>
        <dbReference type="Google" id="ProtNLM"/>
    </source>
</evidence>
<name>A0A0F9T356_9ZZZZ</name>
<comment type="caution">
    <text evidence="1">The sequence shown here is derived from an EMBL/GenBank/DDBJ whole genome shotgun (WGS) entry which is preliminary data.</text>
</comment>
<protein>
    <recommendedName>
        <fullName evidence="2">Ribbon-helix-helix protein CopG domain-containing protein</fullName>
    </recommendedName>
</protein>
<gene>
    <name evidence="1" type="ORF">LCGC14_0703040</name>
</gene>
<sequence length="81" mass="9177">MVSVTISISDKINNVIYNKALEEDRSKSSIINEILKKYFDGELLLIERANLANLRRLAKEGNKSEAQIVNDLLNKNLKTNS</sequence>
<evidence type="ECO:0000313" key="1">
    <source>
        <dbReference type="EMBL" id="KKN43451.1"/>
    </source>
</evidence>
<proteinExistence type="predicted"/>